<proteinExistence type="predicted"/>
<evidence type="ECO:0000256" key="1">
    <source>
        <dbReference type="SAM" id="MobiDB-lite"/>
    </source>
</evidence>
<gene>
    <name evidence="2" type="ORF">STRIP9103_06503</name>
</gene>
<evidence type="ECO:0000313" key="3">
    <source>
        <dbReference type="Proteomes" id="UP000010411"/>
    </source>
</evidence>
<organism evidence="2 3">
    <name type="scientific">Streptomyces ipomoeae 91-03</name>
    <dbReference type="NCBI Taxonomy" id="698759"/>
    <lineage>
        <taxon>Bacteria</taxon>
        <taxon>Bacillati</taxon>
        <taxon>Actinomycetota</taxon>
        <taxon>Actinomycetes</taxon>
        <taxon>Kitasatosporales</taxon>
        <taxon>Streptomycetaceae</taxon>
        <taxon>Streptomyces</taxon>
    </lineage>
</organism>
<protein>
    <submittedName>
        <fullName evidence="2">Uncharacterized protein</fullName>
    </submittedName>
</protein>
<feature type="non-terminal residue" evidence="2">
    <location>
        <position position="26"/>
    </location>
</feature>
<comment type="caution">
    <text evidence="2">The sequence shown here is derived from an EMBL/GenBank/DDBJ whole genome shotgun (WGS) entry which is preliminary data.</text>
</comment>
<accession>L1KR68</accession>
<evidence type="ECO:0000313" key="2">
    <source>
        <dbReference type="EMBL" id="EKX63064.1"/>
    </source>
</evidence>
<reference evidence="2 3" key="1">
    <citation type="submission" date="2012-11" db="EMBL/GenBank/DDBJ databases">
        <authorList>
            <person name="Huguet-Tapia J.C."/>
            <person name="Durkin A.S."/>
            <person name="Pettis G.S."/>
            <person name="Badger J.H."/>
        </authorList>
    </citation>
    <scope>NUCLEOTIDE SEQUENCE [LARGE SCALE GENOMIC DNA]</scope>
    <source>
        <strain evidence="2 3">91-03</strain>
    </source>
</reference>
<sequence>MAGRVVPRAPHGAQRHPVGAGERNPP</sequence>
<dbReference type="EMBL" id="AEJC01000467">
    <property type="protein sequence ID" value="EKX63064.1"/>
    <property type="molecule type" value="Genomic_DNA"/>
</dbReference>
<dbReference type="Proteomes" id="UP000010411">
    <property type="component" value="Unassembled WGS sequence"/>
</dbReference>
<name>L1KR68_9ACTN</name>
<keyword evidence="3" id="KW-1185">Reference proteome</keyword>
<dbReference type="AlphaFoldDB" id="L1KR68"/>
<feature type="region of interest" description="Disordered" evidence="1">
    <location>
        <begin position="1"/>
        <end position="26"/>
    </location>
</feature>